<feature type="region of interest" description="Disordered" evidence="2">
    <location>
        <begin position="84"/>
        <end position="113"/>
    </location>
</feature>
<proteinExistence type="inferred from homology"/>
<evidence type="ECO:0000256" key="1">
    <source>
        <dbReference type="ARBA" id="ARBA00034120"/>
    </source>
</evidence>
<dbReference type="PROSITE" id="PS50878">
    <property type="entry name" value="RT_POL"/>
    <property type="match status" value="1"/>
</dbReference>
<protein>
    <recommendedName>
        <fullName evidence="3">Reverse transcriptase domain-containing protein</fullName>
    </recommendedName>
</protein>
<feature type="compositionally biased region" description="Basic and acidic residues" evidence="2">
    <location>
        <begin position="91"/>
        <end position="113"/>
    </location>
</feature>
<dbReference type="EMBL" id="MOBM01000002">
    <property type="protein sequence ID" value="RON19780.1"/>
    <property type="molecule type" value="Genomic_DNA"/>
</dbReference>
<evidence type="ECO:0000313" key="5">
    <source>
        <dbReference type="Proteomes" id="UP000284002"/>
    </source>
</evidence>
<dbReference type="InterPro" id="IPR051083">
    <property type="entry name" value="GrpII_Intron_Splice-Mob/Def"/>
</dbReference>
<reference evidence="4 5" key="1">
    <citation type="submission" date="2016-10" db="EMBL/GenBank/DDBJ databases">
        <title>Comparative genome analysis of multiple Pseudomonas spp. focuses on biocontrol and plant growth promoting traits.</title>
        <authorList>
            <person name="Tao X.-Y."/>
            <person name="Taylor C.G."/>
        </authorList>
    </citation>
    <scope>NUCLEOTIDE SEQUENCE [LARGE SCALE GENOMIC DNA]</scope>
    <source>
        <strain evidence="4 5">36C6</strain>
    </source>
</reference>
<organism evidence="4 5">
    <name type="scientific">Pseudomonas frederiksbergensis</name>
    <dbReference type="NCBI Taxonomy" id="104087"/>
    <lineage>
        <taxon>Bacteria</taxon>
        <taxon>Pseudomonadati</taxon>
        <taxon>Pseudomonadota</taxon>
        <taxon>Gammaproteobacteria</taxon>
        <taxon>Pseudomonadales</taxon>
        <taxon>Pseudomonadaceae</taxon>
        <taxon>Pseudomonas</taxon>
    </lineage>
</organism>
<dbReference type="CDD" id="cd01646">
    <property type="entry name" value="RT_Bac_retron_I"/>
    <property type="match status" value="1"/>
</dbReference>
<dbReference type="InterPro" id="IPR000477">
    <property type="entry name" value="RT_dom"/>
</dbReference>
<evidence type="ECO:0000256" key="2">
    <source>
        <dbReference type="SAM" id="MobiDB-lite"/>
    </source>
</evidence>
<evidence type="ECO:0000259" key="3">
    <source>
        <dbReference type="PROSITE" id="PS50878"/>
    </source>
</evidence>
<gene>
    <name evidence="4" type="ORF">BK662_01255</name>
</gene>
<comment type="similarity">
    <text evidence="1">Belongs to the bacterial reverse transcriptase family.</text>
</comment>
<dbReference type="Proteomes" id="UP000284002">
    <property type="component" value="Unassembled WGS sequence"/>
</dbReference>
<sequence>MSVVASRYERLGPSLSLLADEAVLAQAWKKADAYIRRHNWYADILELEQVSLLLPQTLRAWQSQISWGDHTSASPLRLVPAPKNGKWHFPSKKDGGDWKFKPTPKSDDSLQTEPDLRPLAHVGIREQVMASAVMLCLADAVETLQGNTDPTTYSSKAQARQQVCSYGNRLFCDWLKDSDDRQQGRFRWGNATTYSQFFVDYERFLERPAEVCREALPTLQDERLFVVKLDLAKFYDCVSQPAVVTRLRTLYQNYATKFSIPYVTSEAEPFWQAVEKILCWQWHVGDSDGRADLKLGLPQGLVASGFFANGYMHDFDQMILGGVAQRTGIPIKVNGSTVTARLVDYCRYVDDMRLVVAIPNEAANSMALETIANDMSDWANSQIGWCFKDAHNGLEIKKEKSEAVAWEDFAVQGSTSRFMRGVNGQISSAPDPATLLQATGSLDHLLWLADALDDAGDVDENPLALARISLPRADVRDDTVKRFAANRLRQVLRMRRSMADPELPAEDTLSNTEVTERQALDHEMETIARKLVACWSRNPALASVLRCGLDIFPSTELLRPVLQALQMKLKSGVNRAEREVSLFVLSDLLRAGAVETGLHRPESYPALADIAGYRKELLQTALEVIAAPDLPWYLHQQAALFLAVMQYPVLLPPLPELISYNALHSALRFSPPFTPELSTALTAGLLVMRITGQRDKFVIWLGSWLQNLSIKDANKLIDDIAMIEPRVLGELHAAWIGRGKVGWVKHVDRYLSPPQTQETSVRLKDWRGGKRSLLTIVTHPENPFVQENALLKLTVELLKAAPSGLLDQDGLSLDWLFVECADWGRIQDPSTQIILTFKAPNKIVQPWNEKPSWCSDELAWAYRLGRLLRSAIIGESDFTTRFFPLREEQFNSYRGIQSSWYKRRLGLMPLSRGLGEEPTPISPWLNELVMRLLQWPGLEINRNVVVGFAKVAIPSDLLFLVKARLAEQGRIFGRQSNLPAYLLPIECAKATNLSAFKVALVQSLMPKDADFSEGDPLHWTEPYRARHRAHLAAMCRLLGQQLSAARFANRKVTTQRKTQLDLIVFPELAIHPDDMWLLHRLSDSTGAVIFAGQTFVEHPYLKKPINRAVWLLRQESAAGRQIIRAYQGKEYGIPWEKKAGVAGHRPYQVIVEFKDNQGVTARLTGAVCYDATDLKLAADMRDITDGFVIAALNKDIGTFDTMATALQFHMYQPIMLANTGQYGGSNAQAPFKAHHERQIAHVHGNNQAVISIFDVDLLAFQSSRNAEQAKEKKTAPAGFGGRR</sequence>
<dbReference type="PANTHER" id="PTHR34047">
    <property type="entry name" value="NUCLEAR INTRON MATURASE 1, MITOCHONDRIAL-RELATED"/>
    <property type="match status" value="1"/>
</dbReference>
<evidence type="ECO:0000313" key="4">
    <source>
        <dbReference type="EMBL" id="RON19780.1"/>
    </source>
</evidence>
<feature type="domain" description="Reverse transcriptase" evidence="3">
    <location>
        <begin position="84"/>
        <end position="452"/>
    </location>
</feature>
<dbReference type="Pfam" id="PF00078">
    <property type="entry name" value="RVT_1"/>
    <property type="match status" value="1"/>
</dbReference>
<dbReference type="RefSeq" id="WP_123356033.1">
    <property type="nucleotide sequence ID" value="NZ_MOBM01000002.1"/>
</dbReference>
<name>A0A423I2R0_9PSED</name>
<dbReference type="PANTHER" id="PTHR34047:SF8">
    <property type="entry name" value="PROTEIN YKFC"/>
    <property type="match status" value="1"/>
</dbReference>
<comment type="caution">
    <text evidence="4">The sequence shown here is derived from an EMBL/GenBank/DDBJ whole genome shotgun (WGS) entry which is preliminary data.</text>
</comment>
<accession>A0A423I2R0</accession>